<reference evidence="1" key="1">
    <citation type="submission" date="2020-01" db="EMBL/GenBank/DDBJ databases">
        <authorList>
            <person name="Meier V. D."/>
            <person name="Meier V D."/>
        </authorList>
    </citation>
    <scope>NUCLEOTIDE SEQUENCE</scope>
    <source>
        <strain evidence="1">HLG_WM_MAG_02</strain>
    </source>
</reference>
<sequence length="109" mass="12672">MQGKLNVTYQLVCENDVHKEVSLKEIMQNEKVIKLLKSEYAKGLRNLDISTDNTNTNIILKSQKELYEFEADKKDFADLIELAEENAKERKLFKKGYQEIALVDFVTID</sequence>
<gene>
    <name evidence="1" type="ORF">HELGO_WM28813</name>
</gene>
<proteinExistence type="predicted"/>
<organism evidence="1">
    <name type="scientific">uncultured Sulfurovum sp</name>
    <dbReference type="NCBI Taxonomy" id="269237"/>
    <lineage>
        <taxon>Bacteria</taxon>
        <taxon>Pseudomonadati</taxon>
        <taxon>Campylobacterota</taxon>
        <taxon>Epsilonproteobacteria</taxon>
        <taxon>Campylobacterales</taxon>
        <taxon>Sulfurovaceae</taxon>
        <taxon>Sulfurovum</taxon>
        <taxon>environmental samples</taxon>
    </lineage>
</organism>
<accession>A0A6S6SD93</accession>
<name>A0A6S6SD93_9BACT</name>
<dbReference type="EMBL" id="CACVAZ010000008">
    <property type="protein sequence ID" value="CAA6802984.1"/>
    <property type="molecule type" value="Genomic_DNA"/>
</dbReference>
<dbReference type="AlphaFoldDB" id="A0A6S6SD93"/>
<protein>
    <submittedName>
        <fullName evidence="1">Uncharacterized protein</fullName>
    </submittedName>
</protein>
<evidence type="ECO:0000313" key="1">
    <source>
        <dbReference type="EMBL" id="CAA6802984.1"/>
    </source>
</evidence>